<protein>
    <submittedName>
        <fullName evidence="1">Uncharacterized protein</fullName>
    </submittedName>
</protein>
<evidence type="ECO:0000313" key="1">
    <source>
        <dbReference type="EMBL" id="KAK3716262.1"/>
    </source>
</evidence>
<accession>A0AAE0XUZ8</accession>
<name>A0AAE0XUZ8_9GAST</name>
<keyword evidence="2" id="KW-1185">Reference proteome</keyword>
<reference evidence="1" key="1">
    <citation type="journal article" date="2023" name="G3 (Bethesda)">
        <title>A reference genome for the long-term kleptoplast-retaining sea slug Elysia crispata morphotype clarki.</title>
        <authorList>
            <person name="Eastman K.E."/>
            <person name="Pendleton A.L."/>
            <person name="Shaikh M.A."/>
            <person name="Suttiyut T."/>
            <person name="Ogas R."/>
            <person name="Tomko P."/>
            <person name="Gavelis G."/>
            <person name="Widhalm J.R."/>
            <person name="Wisecaver J.H."/>
        </authorList>
    </citation>
    <scope>NUCLEOTIDE SEQUENCE</scope>
    <source>
        <strain evidence="1">ECLA1</strain>
    </source>
</reference>
<gene>
    <name evidence="1" type="ORF">RRG08_011928</name>
</gene>
<dbReference type="EMBL" id="JAWDGP010007482">
    <property type="protein sequence ID" value="KAK3716262.1"/>
    <property type="molecule type" value="Genomic_DNA"/>
</dbReference>
<proteinExistence type="predicted"/>
<dbReference type="AlphaFoldDB" id="A0AAE0XUZ8"/>
<comment type="caution">
    <text evidence="1">The sequence shown here is derived from an EMBL/GenBank/DDBJ whole genome shotgun (WGS) entry which is preliminary data.</text>
</comment>
<dbReference type="Proteomes" id="UP001283361">
    <property type="component" value="Unassembled WGS sequence"/>
</dbReference>
<sequence length="136" mass="15487">MADQKLEAVPTFHPHAGFRDSPILVIAIIAKCPLRENRLPGQCMSSVRQQDRLLPARCALYLLRHGDSAQIVWTTLGASYPACHTARQPYVRRHNRFLFIPQDLRLLSPWRPFLSRVIDAGLLSLALMDKIFGETR</sequence>
<evidence type="ECO:0000313" key="2">
    <source>
        <dbReference type="Proteomes" id="UP001283361"/>
    </source>
</evidence>
<organism evidence="1 2">
    <name type="scientific">Elysia crispata</name>
    <name type="common">lettuce slug</name>
    <dbReference type="NCBI Taxonomy" id="231223"/>
    <lineage>
        <taxon>Eukaryota</taxon>
        <taxon>Metazoa</taxon>
        <taxon>Spiralia</taxon>
        <taxon>Lophotrochozoa</taxon>
        <taxon>Mollusca</taxon>
        <taxon>Gastropoda</taxon>
        <taxon>Heterobranchia</taxon>
        <taxon>Euthyneura</taxon>
        <taxon>Panpulmonata</taxon>
        <taxon>Sacoglossa</taxon>
        <taxon>Placobranchoidea</taxon>
        <taxon>Plakobranchidae</taxon>
        <taxon>Elysia</taxon>
    </lineage>
</organism>